<keyword evidence="2" id="KW-1185">Reference proteome</keyword>
<accession>A0A8T2A8D8</accession>
<sequence>MSRIDHFPLQLPDVILSQMRTISSALKLGKGFTVRGSFPPTTDLPYPNLHNCSTPIMAKTRTMWLADAVACVSVAKAKSTCRQTKSGIQPSRSRRRLSVKTRTRLSQHSKLVSVQPLVLPLTPVFIKHQVPRNTPCEEAQTSAFVSSFEDSLHSLGSPSEEAATSAPIVCTLLMAYLKRLQPLLLCDLQKIVLTHITRYQLALLLRSQFRTLFSLPVKHCSLSGLLRYLPVADDTRTFLDKHVDVIRPLKTYHAENVLQLENDKELIFTGKMVHFSPSKSFLPFTKCGSFH</sequence>
<dbReference type="AlphaFoldDB" id="A0A8T2A8D8"/>
<name>A0A8T2A8D8_9BRAS</name>
<comment type="caution">
    <text evidence="1">The sequence shown here is derived from an EMBL/GenBank/DDBJ whole genome shotgun (WGS) entry which is preliminary data.</text>
</comment>
<dbReference type="EMBL" id="JAEFBK010000009">
    <property type="protein sequence ID" value="KAG7568312.1"/>
    <property type="molecule type" value="Genomic_DNA"/>
</dbReference>
<dbReference type="Proteomes" id="UP000694240">
    <property type="component" value="Chromosome 9"/>
</dbReference>
<organism evidence="1 2">
    <name type="scientific">Arabidopsis thaliana x Arabidopsis arenosa</name>
    <dbReference type="NCBI Taxonomy" id="1240361"/>
    <lineage>
        <taxon>Eukaryota</taxon>
        <taxon>Viridiplantae</taxon>
        <taxon>Streptophyta</taxon>
        <taxon>Embryophyta</taxon>
        <taxon>Tracheophyta</taxon>
        <taxon>Spermatophyta</taxon>
        <taxon>Magnoliopsida</taxon>
        <taxon>eudicotyledons</taxon>
        <taxon>Gunneridae</taxon>
        <taxon>Pentapetalae</taxon>
        <taxon>rosids</taxon>
        <taxon>malvids</taxon>
        <taxon>Brassicales</taxon>
        <taxon>Brassicaceae</taxon>
        <taxon>Camelineae</taxon>
        <taxon>Arabidopsis</taxon>
    </lineage>
</organism>
<gene>
    <name evidence="1" type="ORF">ISN45_Aa04g011410</name>
</gene>
<protein>
    <submittedName>
        <fullName evidence="1">Uncharacterized protein</fullName>
    </submittedName>
</protein>
<reference evidence="1 2" key="1">
    <citation type="submission" date="2020-12" db="EMBL/GenBank/DDBJ databases">
        <title>Concerted genomic and epigenomic changes stabilize Arabidopsis allopolyploids.</title>
        <authorList>
            <person name="Chen Z."/>
        </authorList>
    </citation>
    <scope>NUCLEOTIDE SEQUENCE [LARGE SCALE GENOMIC DNA]</scope>
    <source>
        <strain evidence="1">Allo738</strain>
        <tissue evidence="1">Leaf</tissue>
    </source>
</reference>
<proteinExistence type="predicted"/>
<evidence type="ECO:0000313" key="1">
    <source>
        <dbReference type="EMBL" id="KAG7568312.1"/>
    </source>
</evidence>
<evidence type="ECO:0000313" key="2">
    <source>
        <dbReference type="Proteomes" id="UP000694240"/>
    </source>
</evidence>